<dbReference type="Proteomes" id="UP000323594">
    <property type="component" value="Chromosome"/>
</dbReference>
<evidence type="ECO:0000313" key="2">
    <source>
        <dbReference type="EMBL" id="QEJ99635.1"/>
    </source>
</evidence>
<dbReference type="EMBL" id="CP042817">
    <property type="protein sequence ID" value="QEJ99635.1"/>
    <property type="molecule type" value="Genomic_DNA"/>
</dbReference>
<evidence type="ECO:0000313" key="3">
    <source>
        <dbReference type="Proteomes" id="UP000323594"/>
    </source>
</evidence>
<dbReference type="InterPro" id="IPR013783">
    <property type="entry name" value="Ig-like_fold"/>
</dbReference>
<protein>
    <submittedName>
        <fullName evidence="2">BNR domain protein</fullName>
    </submittedName>
</protein>
<feature type="signal peptide" evidence="1">
    <location>
        <begin position="1"/>
        <end position="16"/>
    </location>
</feature>
<organism evidence="2 3">
    <name type="scientific">Treponema phagedenis</name>
    <dbReference type="NCBI Taxonomy" id="162"/>
    <lineage>
        <taxon>Bacteria</taxon>
        <taxon>Pseudomonadati</taxon>
        <taxon>Spirochaetota</taxon>
        <taxon>Spirochaetia</taxon>
        <taxon>Spirochaetales</taxon>
        <taxon>Treponemataceae</taxon>
        <taxon>Treponema</taxon>
    </lineage>
</organism>
<keyword evidence="1" id="KW-0732">Signal</keyword>
<reference evidence="2 3" key="1">
    <citation type="submission" date="2019-08" db="EMBL/GenBank/DDBJ databases">
        <authorList>
            <person name="Kuhnert P."/>
        </authorList>
    </citation>
    <scope>NUCLEOTIDE SEQUENCE [LARGE SCALE GENOMIC DNA]</scope>
    <source>
        <strain evidence="2 3">B36.5</strain>
    </source>
</reference>
<dbReference type="Gene3D" id="2.60.40.10">
    <property type="entry name" value="Immunoglobulins"/>
    <property type="match status" value="2"/>
</dbReference>
<evidence type="ECO:0000256" key="1">
    <source>
        <dbReference type="SAM" id="SignalP"/>
    </source>
</evidence>
<accession>A0AAE6IWJ2</accession>
<name>A0AAE6IWJ2_TREPH</name>
<proteinExistence type="predicted"/>
<gene>
    <name evidence="2" type="ORF">FUT82_10260</name>
</gene>
<sequence length="1357" mass="149578">MFKILFLVLFSFPVFAKGSVDSFDAEDPKTWDKNIDISGKKPGKYNVIVTATDTAGNEGIVGPFNMFIDPKSDLPITHINNPSQGARITGNVNIIGTCADDDAVDYVELQIDKEETIYRAQGKEFWSYYLDTSALEEGEHTISAWGIDINGVKGKPVSVTFHLNNTAPEVEITNMNVGQLVSGKFILHGSVTDKNGIDGLMYSFDSGQTYRDLRISYNKKQQTYTFKLPIDTKNMAEGPNICWFKAFDKQGSVGIYTFLFFVDNTAPEVSFIYPRELDGPQGAIFSIAGKAQDAVGLESLSWKIGRETGDFEIIKGNPYWVKEFDLSKSSTKTAVVEIIAKDKVGNITVAEKTIEIDRNKSIPSIEVIAPEGSVEGNIFLTGMAKDAHGIKEIAYRLDKGVEQRVEAPNGTFSVELPPLAPGSHLVSAYPINIFGIQGSAVTSSFEVVSTAANPEDVEINIESPTLEGGLVQASVRIKGQISGSAQNITCTIGEAAPIRLSSNFDQSVSIANHPDGIIPITIKATASDGSEISVQRAVYKTTEGVFAEMILPPSEDTVNGSILTAFKVSSSFPITSAEYKPVGSSASWQPMELGSLPHIVAGTAADPISKQMQFRFSDSAGNSTIVNRFDFGIDPEADKPRVEIHLPEENAVVFDDFVLSGMVYDDDGAAKIFYKIDDGPFKSIDIQDSFAIPLTVDELGDNAHRVTLYAEDIYGVKSAPVVRNLRVSTAVPQISFAKPVLGETLRRTITISGSASDKNGIAYVELSMDNGSTYNRIQGKENWSYTVDTHVIPDGTNMVFVKATDRYGQTGIGSHLISIDNTPPVVRFEYPVAGGKYDKTLFVAGQAMDNVAMEGITIRLRGLDGQIVPARLAEIKVTEARLIKQEIDISSLVEGHYNLDIIAIDKAKNITELARNFTISRSDIDRVKLLYPLDGEAMTGEFNIYGKINNETPIEKASLFIDGKEFETVDVSRTEFFAFKIKEGVLENGEHSFAVRAVFPGNKVFSSNTHTITYNVSGPWVTIDNFAMGDFAIERPYIRGKAGYALSETDKAVMKSKQALSEEKRTVAEKAVDYIDISFDNGKSFQRIRGKENWKYRVETGDIPEGDHFLLVRATMRNNEVATSRTIFHVDKNPPQVILIAPHEGGRYNENLGFVGLATDDVALNTLNFKLRKGDKSLYGVPKFIQGLHFELGFWGASLWNMGVGLSFFDNNVKVQFHYGQFLDSQYKFFFKNANEKKRYGGHIFSLKLLANVFELPFGYYFGPDWNWFYMTGALGANFSVFSQTQSGRPQVLAALLTQLELPRVRLDKRKTKNFSSFAFFIEGSLWFIPTDVDSKDKSAIKSIIPHLSCGIRADVF</sequence>
<feature type="chain" id="PRO_5042208822" evidence="1">
    <location>
        <begin position="17"/>
        <end position="1357"/>
    </location>
</feature>
<dbReference type="Pfam" id="PF17957">
    <property type="entry name" value="Big_7"/>
    <property type="match status" value="2"/>
</dbReference>